<keyword evidence="2 5" id="KW-0812">Transmembrane</keyword>
<evidence type="ECO:0000256" key="3">
    <source>
        <dbReference type="ARBA" id="ARBA00022989"/>
    </source>
</evidence>
<evidence type="ECO:0000256" key="2">
    <source>
        <dbReference type="ARBA" id="ARBA00022692"/>
    </source>
</evidence>
<dbReference type="Pfam" id="PF04932">
    <property type="entry name" value="Wzy_C"/>
    <property type="match status" value="1"/>
</dbReference>
<dbReference type="PANTHER" id="PTHR37422:SF13">
    <property type="entry name" value="LIPOPOLYSACCHARIDE BIOSYNTHESIS PROTEIN PA4999-RELATED"/>
    <property type="match status" value="1"/>
</dbReference>
<dbReference type="InterPro" id="IPR051533">
    <property type="entry name" value="WaaL-like"/>
</dbReference>
<gene>
    <name evidence="7" type="ORF">IAD36_06090</name>
</gene>
<feature type="transmembrane region" description="Helical" evidence="5">
    <location>
        <begin position="451"/>
        <end position="472"/>
    </location>
</feature>
<organism evidence="7 8">
    <name type="scientific">Candidatus Scatomorpha intestinigallinarum</name>
    <dbReference type="NCBI Taxonomy" id="2840923"/>
    <lineage>
        <taxon>Bacteria</taxon>
        <taxon>Bacillati</taxon>
        <taxon>Bacillota</taxon>
        <taxon>Clostridia</taxon>
        <taxon>Eubacteriales</taxon>
        <taxon>Candidatus Scatomorpha</taxon>
    </lineage>
</organism>
<feature type="transmembrane region" description="Helical" evidence="5">
    <location>
        <begin position="305"/>
        <end position="320"/>
    </location>
</feature>
<evidence type="ECO:0000313" key="8">
    <source>
        <dbReference type="Proteomes" id="UP000824238"/>
    </source>
</evidence>
<reference evidence="7" key="1">
    <citation type="submission" date="2020-10" db="EMBL/GenBank/DDBJ databases">
        <authorList>
            <person name="Gilroy R."/>
        </authorList>
    </citation>
    <scope>NUCLEOTIDE SEQUENCE</scope>
    <source>
        <strain evidence="7">ChiGjej3B3-7149</strain>
    </source>
</reference>
<feature type="transmembrane region" description="Helical" evidence="5">
    <location>
        <begin position="478"/>
        <end position="497"/>
    </location>
</feature>
<dbReference type="GO" id="GO:0016874">
    <property type="term" value="F:ligase activity"/>
    <property type="evidence" value="ECO:0007669"/>
    <property type="project" value="UniProtKB-KW"/>
</dbReference>
<dbReference type="GO" id="GO:0016020">
    <property type="term" value="C:membrane"/>
    <property type="evidence" value="ECO:0007669"/>
    <property type="project" value="UniProtKB-SubCell"/>
</dbReference>
<protein>
    <submittedName>
        <fullName evidence="7">O-antigen ligase family protein</fullName>
    </submittedName>
</protein>
<dbReference type="AlphaFoldDB" id="A0A9D1DLP2"/>
<accession>A0A9D1DLP2</accession>
<dbReference type="PANTHER" id="PTHR37422">
    <property type="entry name" value="TEICHURONIC ACID BIOSYNTHESIS PROTEIN TUAE"/>
    <property type="match status" value="1"/>
</dbReference>
<name>A0A9D1DLP2_9FIRM</name>
<feature type="transmembrane region" description="Helical" evidence="5">
    <location>
        <begin position="121"/>
        <end position="140"/>
    </location>
</feature>
<dbReference type="EMBL" id="DVHH01000151">
    <property type="protein sequence ID" value="HIR55143.1"/>
    <property type="molecule type" value="Genomic_DNA"/>
</dbReference>
<proteinExistence type="predicted"/>
<feature type="transmembrane region" description="Helical" evidence="5">
    <location>
        <begin position="88"/>
        <end position="115"/>
    </location>
</feature>
<keyword evidence="7" id="KW-0436">Ligase</keyword>
<evidence type="ECO:0000256" key="1">
    <source>
        <dbReference type="ARBA" id="ARBA00004141"/>
    </source>
</evidence>
<evidence type="ECO:0000256" key="4">
    <source>
        <dbReference type="ARBA" id="ARBA00023136"/>
    </source>
</evidence>
<comment type="caution">
    <text evidence="7">The sequence shown here is derived from an EMBL/GenBank/DDBJ whole genome shotgun (WGS) entry which is preliminary data.</text>
</comment>
<feature type="transmembrane region" description="Helical" evidence="5">
    <location>
        <begin position="282"/>
        <end position="299"/>
    </location>
</feature>
<evidence type="ECO:0000256" key="5">
    <source>
        <dbReference type="SAM" id="Phobius"/>
    </source>
</evidence>
<keyword evidence="3 5" id="KW-1133">Transmembrane helix</keyword>
<reference evidence="7" key="2">
    <citation type="journal article" date="2021" name="PeerJ">
        <title>Extensive microbial diversity within the chicken gut microbiome revealed by metagenomics and culture.</title>
        <authorList>
            <person name="Gilroy R."/>
            <person name="Ravi A."/>
            <person name="Getino M."/>
            <person name="Pursley I."/>
            <person name="Horton D.L."/>
            <person name="Alikhan N.F."/>
            <person name="Baker D."/>
            <person name="Gharbi K."/>
            <person name="Hall N."/>
            <person name="Watson M."/>
            <person name="Adriaenssens E.M."/>
            <person name="Foster-Nyarko E."/>
            <person name="Jarju S."/>
            <person name="Secka A."/>
            <person name="Antonio M."/>
            <person name="Oren A."/>
            <person name="Chaudhuri R.R."/>
            <person name="La Ragione R."/>
            <person name="Hildebrand F."/>
            <person name="Pallen M.J."/>
        </authorList>
    </citation>
    <scope>NUCLEOTIDE SEQUENCE</scope>
    <source>
        <strain evidence="7">ChiGjej3B3-7149</strain>
    </source>
</reference>
<feature type="transmembrane region" description="Helical" evidence="5">
    <location>
        <begin position="152"/>
        <end position="171"/>
    </location>
</feature>
<keyword evidence="4 5" id="KW-0472">Membrane</keyword>
<comment type="subcellular location">
    <subcellularLocation>
        <location evidence="1">Membrane</location>
        <topology evidence="1">Multi-pass membrane protein</topology>
    </subcellularLocation>
</comment>
<feature type="transmembrane region" description="Helical" evidence="5">
    <location>
        <begin position="177"/>
        <end position="195"/>
    </location>
</feature>
<feature type="transmembrane region" description="Helical" evidence="5">
    <location>
        <begin position="259"/>
        <end position="275"/>
    </location>
</feature>
<dbReference type="InterPro" id="IPR007016">
    <property type="entry name" value="O-antigen_ligase-rel_domated"/>
</dbReference>
<feature type="transmembrane region" description="Helical" evidence="5">
    <location>
        <begin position="207"/>
        <end position="224"/>
    </location>
</feature>
<dbReference type="Proteomes" id="UP000824238">
    <property type="component" value="Unassembled WGS sequence"/>
</dbReference>
<sequence length="507" mass="57025">MLSNSILGRLYGWWLYSAIYRLLRGIYRPFSRAFPHSAVVRFLRRAPKVEVWYGASLFTRIVNAVWDFLLRIFGALFRWLRPAAQTSVIVRLVSGSVLLRFEVLLGGFVFLMFIVPHAYWSNSYAVLAAVGFFGLWFLTTSAGKREKLYPKALGLPFLLFVFACVGSLIFTSALSDSVRILSFFISAFLLCFVITADTTDERRLRSLMAWIYAAVILTSLYAIAQRFMGVEVSASYTDLDLNAGVPGRVYSTLDNPNNYAEFLVLFTPLCVSFAMNRQNPTLRFVLSCCIVFPLAAIVMTYSRSSWLSLAVAAVVFVYYVDKRLIPIGFVCIPLVIPFLPDSIITRFSTIFNSHDSSASHRIRTWQSLLPMLRDHGFTGIGMGPTTFADLYPSYALTGATKGVYHTQMLYMELFIETGALGFVSFIWLMLREVKNAAFALFRAPGRETRGALIGCCASFIGIAVASVFEYIWFYPRVLFAFFILLGICLACIHMCRAGQEASSVERQ</sequence>
<feature type="domain" description="O-antigen ligase-related" evidence="6">
    <location>
        <begin position="290"/>
        <end position="426"/>
    </location>
</feature>
<evidence type="ECO:0000313" key="7">
    <source>
        <dbReference type="EMBL" id="HIR55143.1"/>
    </source>
</evidence>
<feature type="transmembrane region" description="Helical" evidence="5">
    <location>
        <begin position="409"/>
        <end position="430"/>
    </location>
</feature>
<evidence type="ECO:0000259" key="6">
    <source>
        <dbReference type="Pfam" id="PF04932"/>
    </source>
</evidence>
<feature type="transmembrane region" description="Helical" evidence="5">
    <location>
        <begin position="327"/>
        <end position="347"/>
    </location>
</feature>